<evidence type="ECO:0000259" key="2">
    <source>
        <dbReference type="Pfam" id="PF02371"/>
    </source>
</evidence>
<dbReference type="InterPro" id="IPR003346">
    <property type="entry name" value="Transposase_20"/>
</dbReference>
<dbReference type="GO" id="GO:0003677">
    <property type="term" value="F:DNA binding"/>
    <property type="evidence" value="ECO:0007669"/>
    <property type="project" value="InterPro"/>
</dbReference>
<keyword evidence="4" id="KW-1185">Reference proteome</keyword>
<gene>
    <name evidence="3" type="ORF">H5S40_10515</name>
</gene>
<comment type="caution">
    <text evidence="3">The sequence shown here is derived from an EMBL/GenBank/DDBJ whole genome shotgun (WGS) entry which is preliminary data.</text>
</comment>
<dbReference type="InterPro" id="IPR047650">
    <property type="entry name" value="Transpos_IS110"/>
</dbReference>
<dbReference type="NCBIfam" id="NF033542">
    <property type="entry name" value="transpos_IS110"/>
    <property type="match status" value="1"/>
</dbReference>
<evidence type="ECO:0000313" key="3">
    <source>
        <dbReference type="EMBL" id="MBB1070577.1"/>
    </source>
</evidence>
<dbReference type="InterPro" id="IPR002525">
    <property type="entry name" value="Transp_IS110-like_N"/>
</dbReference>
<dbReference type="EMBL" id="JACIVC010000070">
    <property type="protein sequence ID" value="MBB1070577.1"/>
    <property type="molecule type" value="Genomic_DNA"/>
</dbReference>
<dbReference type="Pfam" id="PF02371">
    <property type="entry name" value="Transposase_20"/>
    <property type="match status" value="1"/>
</dbReference>
<feature type="domain" description="Transposase IS110-like N-terminal" evidence="1">
    <location>
        <begin position="6"/>
        <end position="155"/>
    </location>
</feature>
<dbReference type="AlphaFoldDB" id="A0A7W3TTF2"/>
<dbReference type="Pfam" id="PF01548">
    <property type="entry name" value="DEDD_Tnp_IS110"/>
    <property type="match status" value="1"/>
</dbReference>
<protein>
    <submittedName>
        <fullName evidence="3">IS110 family transposase</fullName>
    </submittedName>
</protein>
<dbReference type="PANTHER" id="PTHR33055:SF17">
    <property type="entry name" value="THIRD ORF IN TRANSPOSON ISC1491"/>
    <property type="match status" value="1"/>
</dbReference>
<accession>A0A7W3TTF2</accession>
<sequence>MRCVFGIDVSKSTMNIAIIVERTTIKETKLIMNKEGFNTLSGLLGSFNNPEVVFEATGVYSRRLERFLSSEKVNYVCLNPLVAKKQLDNLRPNKTDKNDALGLASTQFIIHRLFSYQESPVYRKLADYSNFYQEVSKDLATHRNRLHRALQLVFPEIEDVLSNTKNDLYYFLVENFCQPKYVLTYSNSIYKLAELIKKGTRKQISIQRATKVAEKLISAAKNVYSAVDDDSPVFEQIDYIISKIQAESDEKKIVISKMVNLAQSLKEFDELLSIPGLGKTTVVQLIGELGDIRRFRNSNALNAFIGIDLRHYESGKYVANDHISKRGNTVARKILFKSVQSIAVVSHYHPSHINDFYQRKKKQSSERGTKKIAIATMHRLIRTMYHLVKFDQTYDYSLATR</sequence>
<dbReference type="Proteomes" id="UP000518316">
    <property type="component" value="Unassembled WGS sequence"/>
</dbReference>
<dbReference type="GO" id="GO:0004803">
    <property type="term" value="F:transposase activity"/>
    <property type="evidence" value="ECO:0007669"/>
    <property type="project" value="InterPro"/>
</dbReference>
<organism evidence="3 4">
    <name type="scientific">Limosilactobacillus albertensis</name>
    <dbReference type="NCBI Taxonomy" id="2759752"/>
    <lineage>
        <taxon>Bacteria</taxon>
        <taxon>Bacillati</taxon>
        <taxon>Bacillota</taxon>
        <taxon>Bacilli</taxon>
        <taxon>Lactobacillales</taxon>
        <taxon>Lactobacillaceae</taxon>
        <taxon>Limosilactobacillus</taxon>
    </lineage>
</organism>
<evidence type="ECO:0000259" key="1">
    <source>
        <dbReference type="Pfam" id="PF01548"/>
    </source>
</evidence>
<reference evidence="3 4" key="1">
    <citation type="submission" date="2020-07" db="EMBL/GenBank/DDBJ databases">
        <title>Description of Limosilactobacillus balticus sp. nov., Limosilactobacillus agrestis sp. nov., Limosilactobacillus albertensis sp. nov., Limosilactobacillus rudii sp. nov., Limosilactobacillus fastidiosus sp. nov., five novel Limosilactobacillus species isolated from the vertebrate gastrointestinal tract, and proposal of 6 subspecies of Limosilactobacillus reuteri adapted to the gastrointestinal tract of specific vertebrate hosts.</title>
        <authorList>
            <person name="Li F."/>
            <person name="Cheng C."/>
            <person name="Zheng J."/>
            <person name="Quevedo R.M."/>
            <person name="Li J."/>
            <person name="Roos S."/>
            <person name="Gaenzle M.G."/>
            <person name="Walter J."/>
        </authorList>
    </citation>
    <scope>NUCLEOTIDE SEQUENCE [LARGE SCALE GENOMIC DNA]</scope>
    <source>
        <strain evidence="3 4">RRLNB_1_1</strain>
    </source>
</reference>
<dbReference type="PANTHER" id="PTHR33055">
    <property type="entry name" value="TRANSPOSASE FOR INSERTION SEQUENCE ELEMENT IS1111A"/>
    <property type="match status" value="1"/>
</dbReference>
<evidence type="ECO:0000313" key="4">
    <source>
        <dbReference type="Proteomes" id="UP000518316"/>
    </source>
</evidence>
<dbReference type="GO" id="GO:0006313">
    <property type="term" value="P:DNA transposition"/>
    <property type="evidence" value="ECO:0007669"/>
    <property type="project" value="InterPro"/>
</dbReference>
<proteinExistence type="predicted"/>
<feature type="domain" description="Transposase IS116/IS110/IS902 C-terminal" evidence="2">
    <location>
        <begin position="270"/>
        <end position="356"/>
    </location>
</feature>
<dbReference type="RefSeq" id="WP_182599032.1">
    <property type="nucleotide sequence ID" value="NZ_JACIVC010000070.1"/>
</dbReference>
<name>A0A7W3TTF2_9LACO</name>